<sequence>MYTTCSCEKNIYRVSTCGIEGGGAGGNGETPSFPQFPTENQIIDFLSPEGKFIRYQFINNIWKIVLINLADVIVKSKPAKYSFLIFNYPVNQQKVYNDGMVYTFESEINTWSGVIATDELTAQAIEDQIDDSKLDPCTKAVLDKLKKLTQSDIADIFKKLGKTSTVYNLTYEIKPNNGNPGSTKQTAPNNYSTTLDSDFLYGIDGTGINKPPTNLAIAAVMIHEMVHTYFFSLFDDNKNNGVPKALDNFDILYSKYVSNQYVGADDAQHAQIWKSFIKIMASSLQEFNTGIPTDSLTQFYQDIMMGTLMTTNIFKSKYNEGSAEYNRIKNNYITEKNNGSNDPSYSPKGKPCQ</sequence>
<gene>
    <name evidence="2" type="ORF">MW871_01635</name>
</gene>
<accession>A0A9X1XNK6</accession>
<protein>
    <submittedName>
        <fullName evidence="2">Uncharacterized protein</fullName>
    </submittedName>
</protein>
<feature type="compositionally biased region" description="Polar residues" evidence="1">
    <location>
        <begin position="334"/>
        <end position="344"/>
    </location>
</feature>
<comment type="caution">
    <text evidence="2">The sequence shown here is derived from an EMBL/GenBank/DDBJ whole genome shotgun (WGS) entry which is preliminary data.</text>
</comment>
<keyword evidence="3" id="KW-1185">Reference proteome</keyword>
<dbReference type="RefSeq" id="WP_248427337.1">
    <property type="nucleotide sequence ID" value="NZ_JALNUB010000001.1"/>
</dbReference>
<proteinExistence type="predicted"/>
<evidence type="ECO:0000313" key="3">
    <source>
        <dbReference type="Proteomes" id="UP001139260"/>
    </source>
</evidence>
<dbReference type="EMBL" id="JALNUB010000001">
    <property type="protein sequence ID" value="MCK8140585.1"/>
    <property type="molecule type" value="Genomic_DNA"/>
</dbReference>
<reference evidence="2" key="1">
    <citation type="submission" date="2022-04" db="EMBL/GenBank/DDBJ databases">
        <title>Flavobacterium pygoscelis sp. nov. isolated from Chinstrap chick (Pygoscelis antarcticus).</title>
        <authorList>
            <person name="Irgang R."/>
            <person name="Poblete-Morales M."/>
            <person name="Avendano-Herrera R."/>
        </authorList>
    </citation>
    <scope>NUCLEOTIDE SEQUENCE</scope>
    <source>
        <strain evidence="2">I-SCBP12n</strain>
    </source>
</reference>
<name>A0A9X1XNK6_9FLAO</name>
<dbReference type="Proteomes" id="UP001139260">
    <property type="component" value="Unassembled WGS sequence"/>
</dbReference>
<feature type="region of interest" description="Disordered" evidence="1">
    <location>
        <begin position="334"/>
        <end position="353"/>
    </location>
</feature>
<evidence type="ECO:0000313" key="2">
    <source>
        <dbReference type="EMBL" id="MCK8140585.1"/>
    </source>
</evidence>
<dbReference type="AlphaFoldDB" id="A0A9X1XNK6"/>
<organism evidence="2 3">
    <name type="scientific">Flavobacterium pygoscelis</name>
    <dbReference type="NCBI Taxonomy" id="2893176"/>
    <lineage>
        <taxon>Bacteria</taxon>
        <taxon>Pseudomonadati</taxon>
        <taxon>Bacteroidota</taxon>
        <taxon>Flavobacteriia</taxon>
        <taxon>Flavobacteriales</taxon>
        <taxon>Flavobacteriaceae</taxon>
        <taxon>Flavobacterium</taxon>
    </lineage>
</organism>
<evidence type="ECO:0000256" key="1">
    <source>
        <dbReference type="SAM" id="MobiDB-lite"/>
    </source>
</evidence>